<evidence type="ECO:0000313" key="4">
    <source>
        <dbReference type="Proteomes" id="UP001526143"/>
    </source>
</evidence>
<keyword evidence="4" id="KW-1185">Reference proteome</keyword>
<dbReference type="Pfam" id="PF13646">
    <property type="entry name" value="HEAT_2"/>
    <property type="match status" value="1"/>
</dbReference>
<keyword evidence="2" id="KW-0605">Phycobilisome</keyword>
<name>A0ABT3B755_9CYAN</name>
<evidence type="ECO:0000256" key="1">
    <source>
        <dbReference type="ARBA" id="ARBA00022549"/>
    </source>
</evidence>
<proteinExistence type="predicted"/>
<sequence length="317" mass="36042">MNSESIHNQDKQNHSKSTQELIQLAIGIKKLQEINDYVGQVFCLSMANETPVLQKMLLDFFLWKSLKDEDAYWDIVWVLRYRGSYEVFEAASKLCESKNHNFRELGVQILAQLGTPKKDFSDESGVILLKLLENEENIDVVIAIAFALGHLKDSRGVAPLVKYKNHFRADVRESIVFGLLGQEDELAINALIELSADENQDVRNWATFGLGDMIETDTQAIRDALFQRMVDEKGDTDLEAEIRGEALLGLAKRKDKRVINLLIKELSGDDVGTLPVEAAREIRDSSLYPVLIELKEWWDVNSELLQEAIKNCSQEQM</sequence>
<evidence type="ECO:0000313" key="3">
    <source>
        <dbReference type="EMBL" id="MCV3217206.1"/>
    </source>
</evidence>
<evidence type="ECO:0000256" key="2">
    <source>
        <dbReference type="ARBA" id="ARBA00022738"/>
    </source>
</evidence>
<gene>
    <name evidence="3" type="ORF">OGM63_27475</name>
</gene>
<protein>
    <submittedName>
        <fullName evidence="3">HEAT repeat domain-containing protein</fullName>
    </submittedName>
</protein>
<dbReference type="SUPFAM" id="SSF48371">
    <property type="entry name" value="ARM repeat"/>
    <property type="match status" value="1"/>
</dbReference>
<keyword evidence="1" id="KW-0042">Antenna complex</keyword>
<dbReference type="Gene3D" id="1.25.10.10">
    <property type="entry name" value="Leucine-rich Repeat Variant"/>
    <property type="match status" value="1"/>
</dbReference>
<reference evidence="3 4" key="1">
    <citation type="submission" date="2022-10" db="EMBL/GenBank/DDBJ databases">
        <title>Identification of biosynthetic pathway for the production of the potent trypsin inhibitor radiosumin.</title>
        <authorList>
            <person name="Fewer D.P."/>
            <person name="Delbaje E."/>
            <person name="Ouyang X."/>
            <person name="Agostino P.D."/>
            <person name="Wahlsten M."/>
            <person name="Jokela J."/>
            <person name="Permi P."/>
            <person name="Haapaniemi E."/>
            <person name="Koistinen H."/>
        </authorList>
    </citation>
    <scope>NUCLEOTIDE SEQUENCE [LARGE SCALE GENOMIC DNA]</scope>
    <source>
        <strain evidence="3 4">NIES-515</strain>
    </source>
</reference>
<dbReference type="Proteomes" id="UP001526143">
    <property type="component" value="Unassembled WGS sequence"/>
</dbReference>
<organism evidence="3 4">
    <name type="scientific">Plectonema radiosum NIES-515</name>
    <dbReference type="NCBI Taxonomy" id="2986073"/>
    <lineage>
        <taxon>Bacteria</taxon>
        <taxon>Bacillati</taxon>
        <taxon>Cyanobacteriota</taxon>
        <taxon>Cyanophyceae</taxon>
        <taxon>Oscillatoriophycideae</taxon>
        <taxon>Oscillatoriales</taxon>
        <taxon>Microcoleaceae</taxon>
        <taxon>Plectonema</taxon>
    </lineage>
</organism>
<dbReference type="EMBL" id="JAOWRF010000389">
    <property type="protein sequence ID" value="MCV3217206.1"/>
    <property type="molecule type" value="Genomic_DNA"/>
</dbReference>
<dbReference type="InterPro" id="IPR016024">
    <property type="entry name" value="ARM-type_fold"/>
</dbReference>
<accession>A0ABT3B755</accession>
<dbReference type="RefSeq" id="WP_263748903.1">
    <property type="nucleotide sequence ID" value="NZ_JAOWRF010000389.1"/>
</dbReference>
<dbReference type="InterPro" id="IPR011989">
    <property type="entry name" value="ARM-like"/>
</dbReference>
<comment type="caution">
    <text evidence="3">The sequence shown here is derived from an EMBL/GenBank/DDBJ whole genome shotgun (WGS) entry which is preliminary data.</text>
</comment>